<proteinExistence type="predicted"/>
<accession>A0AAW0IYN3</accession>
<dbReference type="Proteomes" id="UP000237347">
    <property type="component" value="Unassembled WGS sequence"/>
</dbReference>
<name>A0AAW0IYN3_QUESU</name>
<dbReference type="AlphaFoldDB" id="A0AAW0IYN3"/>
<dbReference type="EMBL" id="PKMF04000777">
    <property type="protein sequence ID" value="KAK7819522.1"/>
    <property type="molecule type" value="Genomic_DNA"/>
</dbReference>
<protein>
    <submittedName>
        <fullName evidence="1">Uncharacterized protein</fullName>
    </submittedName>
</protein>
<organism evidence="1 2">
    <name type="scientific">Quercus suber</name>
    <name type="common">Cork oak</name>
    <dbReference type="NCBI Taxonomy" id="58331"/>
    <lineage>
        <taxon>Eukaryota</taxon>
        <taxon>Viridiplantae</taxon>
        <taxon>Streptophyta</taxon>
        <taxon>Embryophyta</taxon>
        <taxon>Tracheophyta</taxon>
        <taxon>Spermatophyta</taxon>
        <taxon>Magnoliopsida</taxon>
        <taxon>eudicotyledons</taxon>
        <taxon>Gunneridae</taxon>
        <taxon>Pentapetalae</taxon>
        <taxon>rosids</taxon>
        <taxon>fabids</taxon>
        <taxon>Fagales</taxon>
        <taxon>Fagaceae</taxon>
        <taxon>Quercus</taxon>
    </lineage>
</organism>
<sequence length="71" mass="8123">MDHDVKECLQWIRSKETLRPEEKQFGAWLQALPKQNLKSHLILATGYGGHRVEEVVDKTNDRLASIPKAPT</sequence>
<gene>
    <name evidence="1" type="ORF">CFP56_040175</name>
</gene>
<evidence type="ECO:0000313" key="1">
    <source>
        <dbReference type="EMBL" id="KAK7819522.1"/>
    </source>
</evidence>
<evidence type="ECO:0000313" key="2">
    <source>
        <dbReference type="Proteomes" id="UP000237347"/>
    </source>
</evidence>
<keyword evidence="2" id="KW-1185">Reference proteome</keyword>
<comment type="caution">
    <text evidence="1">The sequence shown here is derived from an EMBL/GenBank/DDBJ whole genome shotgun (WGS) entry which is preliminary data.</text>
</comment>
<reference evidence="1 2" key="1">
    <citation type="journal article" date="2018" name="Sci. Data">
        <title>The draft genome sequence of cork oak.</title>
        <authorList>
            <person name="Ramos A.M."/>
            <person name="Usie A."/>
            <person name="Barbosa P."/>
            <person name="Barros P.M."/>
            <person name="Capote T."/>
            <person name="Chaves I."/>
            <person name="Simoes F."/>
            <person name="Abreu I."/>
            <person name="Carrasquinho I."/>
            <person name="Faro C."/>
            <person name="Guimaraes J.B."/>
            <person name="Mendonca D."/>
            <person name="Nobrega F."/>
            <person name="Rodrigues L."/>
            <person name="Saibo N.J.M."/>
            <person name="Varela M.C."/>
            <person name="Egas C."/>
            <person name="Matos J."/>
            <person name="Miguel C.M."/>
            <person name="Oliveira M.M."/>
            <person name="Ricardo C.P."/>
            <person name="Goncalves S."/>
        </authorList>
    </citation>
    <scope>NUCLEOTIDE SEQUENCE [LARGE SCALE GENOMIC DNA]</scope>
    <source>
        <strain evidence="2">cv. HL8</strain>
    </source>
</reference>